<reference evidence="1" key="1">
    <citation type="submission" date="2020-05" db="EMBL/GenBank/DDBJ databases">
        <title>Large-scale comparative analyses of tick genomes elucidate their genetic diversity and vector capacities.</title>
        <authorList>
            <person name="Jia N."/>
            <person name="Wang J."/>
            <person name="Shi W."/>
            <person name="Du L."/>
            <person name="Sun Y."/>
            <person name="Zhan W."/>
            <person name="Jiang J."/>
            <person name="Wang Q."/>
            <person name="Zhang B."/>
            <person name="Ji P."/>
            <person name="Sakyi L.B."/>
            <person name="Cui X."/>
            <person name="Yuan T."/>
            <person name="Jiang B."/>
            <person name="Yang W."/>
            <person name="Lam T.T.-Y."/>
            <person name="Chang Q."/>
            <person name="Ding S."/>
            <person name="Wang X."/>
            <person name="Zhu J."/>
            <person name="Ruan X."/>
            <person name="Zhao L."/>
            <person name="Wei J."/>
            <person name="Que T."/>
            <person name="Du C."/>
            <person name="Cheng J."/>
            <person name="Dai P."/>
            <person name="Han X."/>
            <person name="Huang E."/>
            <person name="Gao Y."/>
            <person name="Liu J."/>
            <person name="Shao H."/>
            <person name="Ye R."/>
            <person name="Li L."/>
            <person name="Wei W."/>
            <person name="Wang X."/>
            <person name="Wang C."/>
            <person name="Yang T."/>
            <person name="Huo Q."/>
            <person name="Li W."/>
            <person name="Guo W."/>
            <person name="Chen H."/>
            <person name="Zhou L."/>
            <person name="Ni X."/>
            <person name="Tian J."/>
            <person name="Zhou Y."/>
            <person name="Sheng Y."/>
            <person name="Liu T."/>
            <person name="Pan Y."/>
            <person name="Xia L."/>
            <person name="Li J."/>
            <person name="Zhao F."/>
            <person name="Cao W."/>
        </authorList>
    </citation>
    <scope>NUCLEOTIDE SEQUENCE</scope>
    <source>
        <strain evidence="1">Hyas-2018</strain>
    </source>
</reference>
<dbReference type="Proteomes" id="UP000821845">
    <property type="component" value="Chromosome 3"/>
</dbReference>
<evidence type="ECO:0000313" key="1">
    <source>
        <dbReference type="EMBL" id="KAH6935422.1"/>
    </source>
</evidence>
<organism evidence="1 2">
    <name type="scientific">Hyalomma asiaticum</name>
    <name type="common">Tick</name>
    <dbReference type="NCBI Taxonomy" id="266040"/>
    <lineage>
        <taxon>Eukaryota</taxon>
        <taxon>Metazoa</taxon>
        <taxon>Ecdysozoa</taxon>
        <taxon>Arthropoda</taxon>
        <taxon>Chelicerata</taxon>
        <taxon>Arachnida</taxon>
        <taxon>Acari</taxon>
        <taxon>Parasitiformes</taxon>
        <taxon>Ixodida</taxon>
        <taxon>Ixodoidea</taxon>
        <taxon>Ixodidae</taxon>
        <taxon>Hyalomminae</taxon>
        <taxon>Hyalomma</taxon>
    </lineage>
</organism>
<keyword evidence="2" id="KW-1185">Reference proteome</keyword>
<gene>
    <name evidence="1" type="ORF">HPB50_005736</name>
</gene>
<sequence>MAPAADEQKVSLDARGVLIMVVAIGGIVGLWVNGEWRRPRPAGFPGCARYRTSEGARILFLLTSWKRMQGRPLAAADSHLRQMRGGVLGQTESIPE</sequence>
<protein>
    <submittedName>
        <fullName evidence="1">Uncharacterized protein</fullName>
    </submittedName>
</protein>
<name>A0ACB7SQL5_HYAAI</name>
<dbReference type="EMBL" id="CM023483">
    <property type="protein sequence ID" value="KAH6935422.1"/>
    <property type="molecule type" value="Genomic_DNA"/>
</dbReference>
<accession>A0ACB7SQL5</accession>
<comment type="caution">
    <text evidence="1">The sequence shown here is derived from an EMBL/GenBank/DDBJ whole genome shotgun (WGS) entry which is preliminary data.</text>
</comment>
<proteinExistence type="predicted"/>
<evidence type="ECO:0000313" key="2">
    <source>
        <dbReference type="Proteomes" id="UP000821845"/>
    </source>
</evidence>